<dbReference type="GO" id="GO:0048269">
    <property type="term" value="C:methionine adenosyltransferase complex"/>
    <property type="evidence" value="ECO:0007669"/>
    <property type="project" value="TreeGrafter"/>
</dbReference>
<feature type="domain" description="RmlD-like substrate binding" evidence="1">
    <location>
        <begin position="7"/>
        <end position="223"/>
    </location>
</feature>
<accession>A0A0F9TGS5</accession>
<dbReference type="GO" id="GO:0048270">
    <property type="term" value="F:methionine adenosyltransferase regulator activity"/>
    <property type="evidence" value="ECO:0007669"/>
    <property type="project" value="TreeGrafter"/>
</dbReference>
<dbReference type="PANTHER" id="PTHR10491:SF4">
    <property type="entry name" value="METHIONINE ADENOSYLTRANSFERASE 2 SUBUNIT BETA"/>
    <property type="match status" value="1"/>
</dbReference>
<gene>
    <name evidence="2" type="ORF">LCGC14_0349910</name>
</gene>
<evidence type="ECO:0000313" key="2">
    <source>
        <dbReference type="EMBL" id="KKN78459.1"/>
    </source>
</evidence>
<dbReference type="Pfam" id="PF04321">
    <property type="entry name" value="RmlD_sub_bind"/>
    <property type="match status" value="1"/>
</dbReference>
<sequence length="257" mass="28939">MNLVIGNGLIGRNLYYYLRRMGNAVILGRDVVSLDGTDWDLPESDVAYICAAETSTEKCERYPEETRRINVDGTIRLAEKLKGFVVWLSSERVFDGSKASRNVNDAVCPTTEYGRQKAGIERILLDMGVTVIRLSKVLGYDVPLFEGWITDLKGGRTIYPYSNMSMSPMSVHFVSDILYKIGRDRMGGLLQVSGDSDLTYDRIAYHFANYIGVDLSLVNPVEAEIGHPNTTLESDFDQPDSWETIYGWCRDFSTKAR</sequence>
<organism evidence="2">
    <name type="scientific">marine sediment metagenome</name>
    <dbReference type="NCBI Taxonomy" id="412755"/>
    <lineage>
        <taxon>unclassified sequences</taxon>
        <taxon>metagenomes</taxon>
        <taxon>ecological metagenomes</taxon>
    </lineage>
</organism>
<reference evidence="2" key="1">
    <citation type="journal article" date="2015" name="Nature">
        <title>Complex archaea that bridge the gap between prokaryotes and eukaryotes.</title>
        <authorList>
            <person name="Spang A."/>
            <person name="Saw J.H."/>
            <person name="Jorgensen S.L."/>
            <person name="Zaremba-Niedzwiedzka K."/>
            <person name="Martijn J."/>
            <person name="Lind A.E."/>
            <person name="van Eijk R."/>
            <person name="Schleper C."/>
            <person name="Guy L."/>
            <person name="Ettema T.J."/>
        </authorList>
    </citation>
    <scope>NUCLEOTIDE SEQUENCE</scope>
</reference>
<name>A0A0F9TGS5_9ZZZZ</name>
<evidence type="ECO:0000259" key="1">
    <source>
        <dbReference type="Pfam" id="PF04321"/>
    </source>
</evidence>
<proteinExistence type="predicted"/>
<protein>
    <recommendedName>
        <fullName evidence="1">RmlD-like substrate binding domain-containing protein</fullName>
    </recommendedName>
</protein>
<dbReference type="InterPro" id="IPR036291">
    <property type="entry name" value="NAD(P)-bd_dom_sf"/>
</dbReference>
<dbReference type="GO" id="GO:0006556">
    <property type="term" value="P:S-adenosylmethionine biosynthetic process"/>
    <property type="evidence" value="ECO:0007669"/>
    <property type="project" value="TreeGrafter"/>
</dbReference>
<dbReference type="EMBL" id="LAZR01000262">
    <property type="protein sequence ID" value="KKN78459.1"/>
    <property type="molecule type" value="Genomic_DNA"/>
</dbReference>
<dbReference type="InterPro" id="IPR029903">
    <property type="entry name" value="RmlD-like-bd"/>
</dbReference>
<comment type="caution">
    <text evidence="2">The sequence shown here is derived from an EMBL/GenBank/DDBJ whole genome shotgun (WGS) entry which is preliminary data.</text>
</comment>
<dbReference type="SUPFAM" id="SSF51735">
    <property type="entry name" value="NAD(P)-binding Rossmann-fold domains"/>
    <property type="match status" value="1"/>
</dbReference>
<dbReference type="Gene3D" id="3.40.50.720">
    <property type="entry name" value="NAD(P)-binding Rossmann-like Domain"/>
    <property type="match status" value="1"/>
</dbReference>
<dbReference type="PANTHER" id="PTHR10491">
    <property type="entry name" value="DTDP-4-DEHYDRORHAMNOSE REDUCTASE"/>
    <property type="match status" value="1"/>
</dbReference>
<dbReference type="InterPro" id="IPR005913">
    <property type="entry name" value="dTDP_dehydrorham_reduct"/>
</dbReference>
<dbReference type="AlphaFoldDB" id="A0A0F9TGS5"/>